<evidence type="ECO:0000313" key="3">
    <source>
        <dbReference type="EMBL" id="KAF4354770.1"/>
    </source>
</evidence>
<dbReference type="EMBL" id="JAATIQ010000471">
    <property type="protein sequence ID" value="KAF4354770.1"/>
    <property type="molecule type" value="Genomic_DNA"/>
</dbReference>
<evidence type="ECO:0000313" key="5">
    <source>
        <dbReference type="Proteomes" id="UP000583929"/>
    </source>
</evidence>
<feature type="chain" id="PRO_5033911709" evidence="2">
    <location>
        <begin position="37"/>
        <end position="78"/>
    </location>
</feature>
<dbReference type="EMBL" id="JAATIQ010000115">
    <property type="protein sequence ID" value="KAF4380902.1"/>
    <property type="molecule type" value="Genomic_DNA"/>
</dbReference>
<accession>A0A7J6GDK2</accession>
<dbReference type="AlphaFoldDB" id="A0A7J6GDK2"/>
<comment type="caution">
    <text evidence="4">The sequence shown here is derived from an EMBL/GenBank/DDBJ whole genome shotgun (WGS) entry which is preliminary data.</text>
</comment>
<proteinExistence type="predicted"/>
<name>A0A7J6GDK2_CANSA</name>
<evidence type="ECO:0000313" key="4">
    <source>
        <dbReference type="EMBL" id="KAF4380902.1"/>
    </source>
</evidence>
<dbReference type="Proteomes" id="UP000583929">
    <property type="component" value="Unassembled WGS sequence"/>
</dbReference>
<feature type="signal peptide" evidence="2">
    <location>
        <begin position="1"/>
        <end position="36"/>
    </location>
</feature>
<feature type="compositionally biased region" description="Basic and acidic residues" evidence="1">
    <location>
        <begin position="63"/>
        <end position="78"/>
    </location>
</feature>
<protein>
    <submittedName>
        <fullName evidence="4">Uncharacterized protein</fullName>
    </submittedName>
</protein>
<organism evidence="4 5">
    <name type="scientific">Cannabis sativa</name>
    <name type="common">Hemp</name>
    <name type="synonym">Marijuana</name>
    <dbReference type="NCBI Taxonomy" id="3483"/>
    <lineage>
        <taxon>Eukaryota</taxon>
        <taxon>Viridiplantae</taxon>
        <taxon>Streptophyta</taxon>
        <taxon>Embryophyta</taxon>
        <taxon>Tracheophyta</taxon>
        <taxon>Spermatophyta</taxon>
        <taxon>Magnoliopsida</taxon>
        <taxon>eudicotyledons</taxon>
        <taxon>Gunneridae</taxon>
        <taxon>Pentapetalae</taxon>
        <taxon>rosids</taxon>
        <taxon>fabids</taxon>
        <taxon>Rosales</taxon>
        <taxon>Cannabaceae</taxon>
        <taxon>Cannabis</taxon>
    </lineage>
</organism>
<gene>
    <name evidence="3" type="ORF">G4B88_009560</name>
    <name evidence="4" type="ORF">G4B88_028275</name>
</gene>
<feature type="region of interest" description="Disordered" evidence="1">
    <location>
        <begin position="33"/>
        <end position="78"/>
    </location>
</feature>
<sequence length="78" mass="8730">MHTITTVETTNFSKRHSLPSLLLLLLPLLFNDEGPGRRESERATAAVVEEVEEEEGPITPISDLKEGEKEEEVEPRMG</sequence>
<evidence type="ECO:0000256" key="2">
    <source>
        <dbReference type="SAM" id="SignalP"/>
    </source>
</evidence>
<evidence type="ECO:0000256" key="1">
    <source>
        <dbReference type="SAM" id="MobiDB-lite"/>
    </source>
</evidence>
<reference evidence="4 5" key="1">
    <citation type="journal article" date="2020" name="bioRxiv">
        <title>Sequence and annotation of 42 cannabis genomes reveals extensive copy number variation in cannabinoid synthesis and pathogen resistance genes.</title>
        <authorList>
            <person name="Mckernan K.J."/>
            <person name="Helbert Y."/>
            <person name="Kane L.T."/>
            <person name="Ebling H."/>
            <person name="Zhang L."/>
            <person name="Liu B."/>
            <person name="Eaton Z."/>
            <person name="Mclaughlin S."/>
            <person name="Kingan S."/>
            <person name="Baybayan P."/>
            <person name="Concepcion G."/>
            <person name="Jordan M."/>
            <person name="Riva A."/>
            <person name="Barbazuk W."/>
            <person name="Harkins T."/>
        </authorList>
    </citation>
    <scope>NUCLEOTIDE SEQUENCE [LARGE SCALE GENOMIC DNA]</scope>
    <source>
        <strain evidence="5">cv. Jamaican Lion 4</strain>
        <strain evidence="4">Father</strain>
        <tissue evidence="4">Leaf</tissue>
    </source>
</reference>
<keyword evidence="5" id="KW-1185">Reference proteome</keyword>
<keyword evidence="2" id="KW-0732">Signal</keyword>